<reference evidence="1 2" key="1">
    <citation type="submission" date="2015-03" db="EMBL/GenBank/DDBJ databases">
        <title>RNA-seq based gene annotation and comparative genomics of four Zymoseptoria species reveal species-specific pathogenicity related genes and transposable element activity.</title>
        <authorList>
            <person name="Grandaubert J."/>
            <person name="Bhattacharyya A."/>
            <person name="Stukenbrock E.H."/>
        </authorList>
    </citation>
    <scope>NUCLEOTIDE SEQUENCE [LARGE SCALE GENOMIC DNA]</scope>
    <source>
        <strain evidence="1 2">Zb18110</strain>
    </source>
</reference>
<accession>A0A0F4G8T7</accession>
<dbReference type="EMBL" id="LAFY01004217">
    <property type="protein sequence ID" value="KJX93776.1"/>
    <property type="molecule type" value="Genomic_DNA"/>
</dbReference>
<keyword evidence="2" id="KW-1185">Reference proteome</keyword>
<sequence length="89" mass="10211">MGSEESKKADRIEINLSSDNKFALGILLHIAHYALIKGDPACLVYNRKPMSDQVPVEFVERVVEVRQNVINRLLDNAYFYLDRCRLTGE</sequence>
<organism evidence="1 2">
    <name type="scientific">Zymoseptoria brevis</name>
    <dbReference type="NCBI Taxonomy" id="1047168"/>
    <lineage>
        <taxon>Eukaryota</taxon>
        <taxon>Fungi</taxon>
        <taxon>Dikarya</taxon>
        <taxon>Ascomycota</taxon>
        <taxon>Pezizomycotina</taxon>
        <taxon>Dothideomycetes</taxon>
        <taxon>Dothideomycetidae</taxon>
        <taxon>Mycosphaerellales</taxon>
        <taxon>Mycosphaerellaceae</taxon>
        <taxon>Zymoseptoria</taxon>
    </lineage>
</organism>
<dbReference type="Proteomes" id="UP000033647">
    <property type="component" value="Unassembled WGS sequence"/>
</dbReference>
<name>A0A0F4G8T7_9PEZI</name>
<evidence type="ECO:0000313" key="1">
    <source>
        <dbReference type="EMBL" id="KJX93776.1"/>
    </source>
</evidence>
<comment type="caution">
    <text evidence="1">The sequence shown here is derived from an EMBL/GenBank/DDBJ whole genome shotgun (WGS) entry which is preliminary data.</text>
</comment>
<gene>
    <name evidence="1" type="ORF">TI39_contig4258g00009</name>
</gene>
<dbReference type="AlphaFoldDB" id="A0A0F4G8T7"/>
<protein>
    <submittedName>
        <fullName evidence="1">Uncharacterized protein</fullName>
    </submittedName>
</protein>
<evidence type="ECO:0000313" key="2">
    <source>
        <dbReference type="Proteomes" id="UP000033647"/>
    </source>
</evidence>
<proteinExistence type="predicted"/>